<dbReference type="InterPro" id="IPR011989">
    <property type="entry name" value="ARM-like"/>
</dbReference>
<dbReference type="AlphaFoldDB" id="A0AAJ6YIH6"/>
<reference evidence="11" key="1">
    <citation type="submission" date="2025-08" db="UniProtKB">
        <authorList>
            <consortium name="RefSeq"/>
        </authorList>
    </citation>
    <scope>IDENTIFICATION</scope>
</reference>
<proteinExistence type="inferred from homology"/>
<dbReference type="KEGG" id="csol:105362856"/>
<evidence type="ECO:0000256" key="7">
    <source>
        <dbReference type="ARBA" id="ARBA00023242"/>
    </source>
</evidence>
<dbReference type="GO" id="GO:0005049">
    <property type="term" value="F:nuclear export signal receptor activity"/>
    <property type="evidence" value="ECO:0007669"/>
    <property type="project" value="InterPro"/>
</dbReference>
<comment type="similarity">
    <text evidence="3">Belongs to the exportin family.</text>
</comment>
<dbReference type="InterPro" id="IPR016024">
    <property type="entry name" value="ARM-type_fold"/>
</dbReference>
<dbReference type="GO" id="GO:0005643">
    <property type="term" value="C:nuclear pore"/>
    <property type="evidence" value="ECO:0007669"/>
    <property type="project" value="TreeGrafter"/>
</dbReference>
<protein>
    <recommendedName>
        <fullName evidence="8">Exportin-4</fullName>
    </recommendedName>
</protein>
<dbReference type="PANTHER" id="PTHR12596:SF1">
    <property type="entry name" value="EXPORTIN-4"/>
    <property type="match status" value="1"/>
</dbReference>
<keyword evidence="7" id="KW-0539">Nucleus</keyword>
<evidence type="ECO:0000313" key="10">
    <source>
        <dbReference type="Proteomes" id="UP000695007"/>
    </source>
</evidence>
<dbReference type="InterPro" id="IPR044189">
    <property type="entry name" value="XPO4/7-like"/>
</dbReference>
<keyword evidence="6" id="KW-0653">Protein transport</keyword>
<keyword evidence="10" id="KW-1185">Reference proteome</keyword>
<sequence length="1122" mass="128266">MADQVLRELEAAAQVILAPSNLVNAEQRQSAEAVFLNFRKTKSPYQLCRQILETTTVDYVLFESANVIKAALIKEWTIMQQADIVSLRHYLLHYIISKPKRILHFIAIMVKRGSVEDHGEERKEILNEVEGLIMSGDMPRQLLGCSIISALMQEYATTVKSSDVGLTWEVHFKAKKQFEVTSLKRIFKFCIQALGELTKSDIPESILPLIKHLLSICESVLMWGFIYVNLPKRLIGVFESAYESESSSTLRLTTMWRDVILDPIVVQLFFTLYWKVRSNPQLAHHARNCLVQLASLNGLIVQAPEVKFQYLSTFVQSFLKLLSNIKIIDEEAIGIANVFKKLIGCFRAAIPNLPQETQRSFMEYMTQLTCLFADGANQEESLCADDCLFMEAFECMLEMWMSVLSYAPLFPVEFCQQSSVQIFNTYLQCHLSPPDGRRGVGKKDLKKEEIDGNEEDDRSKYKEQLQTIGVFGRHILSHSLPLLSRLLENGTIKLKEHLNRLVVQPESLHAADHVTVENLYEDLHWLVLIAGHVLCMESVGEMPLVPSKVMRYSMEQVQQCQMDLNVTLQLLASPQSNISDISGAEQSADHVIRLIAAVFRLSEVAKTAINFNAAKHLSPELCSSIIWFLHRWSLSYLLPKENHYSELSTTLLQAFGDDTPGSQWTMNFLVEKIECNINAFKGEPNLMNETIQLMDVLDEIPDKASCLIKSERFGNLVELATKSHELPQVAKRGLMRTIVHVGAVLNDTDQLQQYFLQILQPLQNRFKNIICNTDFPRNYHQEEIRAQIIEILECIVGAVQGVMNDTAKLTSQYICTILQELPRLITLYHNYQQIVQLILELFCEFSNSVLTYLQNSENIFEIYLHMMQSYANCNRHWLTTDSTSEEDTFQDILLLMQLLTNLVTRDFVNHVESSDASSSQEVTPNVFLYGLNIIMPMMTIDLLKFPSLCLQYFRMITFACEIYPEKVCTLNAEVLQHLLVSVELGLFSFGDEITIHCCNTIQALAKHIYTEVEMGRPRNQAMAPFINLLMNLIITHQINSDLFSNTSIPLYYLICCYQDQYQQLVQNLIGEQADPAVAQRLAAAFNELTANVAFNTERVHRLRFRDNFDKFIINVQGFLMVK</sequence>
<evidence type="ECO:0000256" key="1">
    <source>
        <dbReference type="ARBA" id="ARBA00004123"/>
    </source>
</evidence>
<organism evidence="10 11">
    <name type="scientific">Ceratosolen solmsi marchali</name>
    <dbReference type="NCBI Taxonomy" id="326594"/>
    <lineage>
        <taxon>Eukaryota</taxon>
        <taxon>Metazoa</taxon>
        <taxon>Ecdysozoa</taxon>
        <taxon>Arthropoda</taxon>
        <taxon>Hexapoda</taxon>
        <taxon>Insecta</taxon>
        <taxon>Pterygota</taxon>
        <taxon>Neoptera</taxon>
        <taxon>Endopterygota</taxon>
        <taxon>Hymenoptera</taxon>
        <taxon>Apocrita</taxon>
        <taxon>Proctotrupomorpha</taxon>
        <taxon>Chalcidoidea</taxon>
        <taxon>Agaonidae</taxon>
        <taxon>Agaoninae</taxon>
        <taxon>Ceratosolen</taxon>
    </lineage>
</organism>
<evidence type="ECO:0000313" key="11">
    <source>
        <dbReference type="RefSeq" id="XP_011498684.1"/>
    </source>
</evidence>
<feature type="region of interest" description="Disordered" evidence="9">
    <location>
        <begin position="436"/>
        <end position="458"/>
    </location>
</feature>
<evidence type="ECO:0000256" key="5">
    <source>
        <dbReference type="ARBA" id="ARBA00022490"/>
    </source>
</evidence>
<evidence type="ECO:0000256" key="9">
    <source>
        <dbReference type="SAM" id="MobiDB-lite"/>
    </source>
</evidence>
<evidence type="ECO:0000256" key="8">
    <source>
        <dbReference type="ARBA" id="ARBA00040444"/>
    </source>
</evidence>
<dbReference type="PANTHER" id="PTHR12596">
    <property type="entry name" value="EXPORTIN 4,7-RELATED"/>
    <property type="match status" value="1"/>
</dbReference>
<feature type="compositionally biased region" description="Basic and acidic residues" evidence="9">
    <location>
        <begin position="436"/>
        <end position="450"/>
    </location>
</feature>
<evidence type="ECO:0000256" key="6">
    <source>
        <dbReference type="ARBA" id="ARBA00022927"/>
    </source>
</evidence>
<name>A0AAJ6YIH6_9HYME</name>
<dbReference type="Gene3D" id="1.25.10.10">
    <property type="entry name" value="Leucine-rich Repeat Variant"/>
    <property type="match status" value="2"/>
</dbReference>
<evidence type="ECO:0000256" key="3">
    <source>
        <dbReference type="ARBA" id="ARBA00009466"/>
    </source>
</evidence>
<dbReference type="GO" id="GO:0005737">
    <property type="term" value="C:cytoplasm"/>
    <property type="evidence" value="ECO:0007669"/>
    <property type="project" value="UniProtKB-SubCell"/>
</dbReference>
<keyword evidence="5" id="KW-0963">Cytoplasm</keyword>
<gene>
    <name evidence="11" type="primary">LOC105362856</name>
</gene>
<evidence type="ECO:0000256" key="4">
    <source>
        <dbReference type="ARBA" id="ARBA00022448"/>
    </source>
</evidence>
<keyword evidence="4" id="KW-0813">Transport</keyword>
<comment type="subcellular location">
    <subcellularLocation>
        <location evidence="2">Cytoplasm</location>
    </subcellularLocation>
    <subcellularLocation>
        <location evidence="1">Nucleus</location>
    </subcellularLocation>
</comment>
<accession>A0AAJ6YIH6</accession>
<dbReference type="GeneID" id="105362856"/>
<dbReference type="RefSeq" id="XP_011498684.1">
    <property type="nucleotide sequence ID" value="XM_011500382.1"/>
</dbReference>
<dbReference type="SUPFAM" id="SSF48371">
    <property type="entry name" value="ARM repeat"/>
    <property type="match status" value="1"/>
</dbReference>
<dbReference type="Proteomes" id="UP000695007">
    <property type="component" value="Unplaced"/>
</dbReference>
<dbReference type="GO" id="GO:0006611">
    <property type="term" value="P:protein export from nucleus"/>
    <property type="evidence" value="ECO:0007669"/>
    <property type="project" value="TreeGrafter"/>
</dbReference>
<evidence type="ECO:0000256" key="2">
    <source>
        <dbReference type="ARBA" id="ARBA00004496"/>
    </source>
</evidence>